<evidence type="ECO:0000256" key="1">
    <source>
        <dbReference type="ARBA" id="ARBA00004141"/>
    </source>
</evidence>
<feature type="transmembrane region" description="Helical" evidence="8">
    <location>
        <begin position="6"/>
        <end position="22"/>
    </location>
</feature>
<dbReference type="AlphaFoldDB" id="A0A4E9FQ28"/>
<reference evidence="11" key="3">
    <citation type="submission" date="2022-04" db="UniProtKB">
        <authorList>
            <consortium name="WormBaseParasite"/>
        </authorList>
    </citation>
    <scope>IDENTIFICATION</scope>
</reference>
<dbReference type="GO" id="GO:0035435">
    <property type="term" value="P:phosphate ion transmembrane transport"/>
    <property type="evidence" value="ECO:0007669"/>
    <property type="project" value="TreeGrafter"/>
</dbReference>
<keyword evidence="10" id="KW-1185">Reference proteome</keyword>
<feature type="transmembrane region" description="Helical" evidence="8">
    <location>
        <begin position="237"/>
        <end position="258"/>
    </location>
</feature>
<keyword evidence="4 8" id="KW-0592">Phosphate transport</keyword>
<dbReference type="InterPro" id="IPR001204">
    <property type="entry name" value="Phos_transporter"/>
</dbReference>
<dbReference type="Pfam" id="PF01384">
    <property type="entry name" value="PHO4"/>
    <property type="match status" value="1"/>
</dbReference>
<gene>
    <name evidence="9" type="primary">Bm1559</name>
    <name evidence="9" type="ORF">BM_BM1559</name>
</gene>
<accession>A0A8L7SSJ5</accession>
<dbReference type="GeneID" id="66058270"/>
<dbReference type="WBParaSite" id="Bm1559.1">
    <property type="protein sequence ID" value="Bm1559.1"/>
    <property type="gene ID" value="WBGene00221820"/>
</dbReference>
<dbReference type="PANTHER" id="PTHR11101:SF67">
    <property type="entry name" value="PHOSPHATE TRANSPORTER"/>
    <property type="match status" value="1"/>
</dbReference>
<dbReference type="EMBL" id="CAAKNF010000195">
    <property type="protein sequence ID" value="VIO99188.1"/>
    <property type="molecule type" value="Genomic_DNA"/>
</dbReference>
<evidence type="ECO:0000256" key="5">
    <source>
        <dbReference type="ARBA" id="ARBA00022692"/>
    </source>
</evidence>
<evidence type="ECO:0000256" key="3">
    <source>
        <dbReference type="ARBA" id="ARBA00022448"/>
    </source>
</evidence>
<evidence type="ECO:0000313" key="9">
    <source>
        <dbReference type="EMBL" id="VIO99188.1"/>
    </source>
</evidence>
<feature type="transmembrane region" description="Helical" evidence="8">
    <location>
        <begin position="208"/>
        <end position="225"/>
    </location>
</feature>
<evidence type="ECO:0000256" key="4">
    <source>
        <dbReference type="ARBA" id="ARBA00022592"/>
    </source>
</evidence>
<evidence type="ECO:0000256" key="8">
    <source>
        <dbReference type="RuleBase" id="RU363058"/>
    </source>
</evidence>
<evidence type="ECO:0000256" key="7">
    <source>
        <dbReference type="ARBA" id="ARBA00023136"/>
    </source>
</evidence>
<sequence length="525" mass="57163">MSTLTMTTTLIPFSSTISIALIDVFRNDVLWALIMGIILAFVLGFAMGANDVANAFGTSVGSKVLTLRQAYILAVIFETLGALLIGYNVTDTVRKGVIDLTLYEKQPKEIFVGQIAILGGCSLWLLIATLARLPVSSTHSITGATVGFGLMTRGIIGIQWRKIIHIVASWFMSPILSGVVSAILYIILDHSVLRRKNPFRCGLRALPIFYWLCIAFNVFTVSYQGSKLLHLSKLPMWICALVSVGCATIGAIVIHFFLSPKLKIWINNSLSSSSREREDSFEVQTISGATESQDNILHQKCQTSKAETVSGLSVNEGNKTVDCDAKKNGKEILRSQLTDNTMKFVRWILPVDNRITDDRTMKIFSSIQAFTACFAGFAHGANDVGNAIAPLTALISIYSNLDVRQRNETPIYVLLYGVLAICVGLVILGHRVIRTIGTDMSTINAASGFTIEFGAAVTSLTASKLGLPISTTHSLVGSVIFVGMIRARKGVQWSVFRNIALSWILTLPISGLITMGLMLILKFSL</sequence>
<feature type="transmembrane region" description="Helical" evidence="8">
    <location>
        <begin position="411"/>
        <end position="430"/>
    </location>
</feature>
<feature type="transmembrane region" description="Helical" evidence="8">
    <location>
        <begin position="163"/>
        <end position="188"/>
    </location>
</feature>
<dbReference type="CTD" id="66058270"/>
<accession>A0A4E9FQ28</accession>
<feature type="transmembrane region" description="Helical" evidence="8">
    <location>
        <begin position="29"/>
        <end position="49"/>
    </location>
</feature>
<comment type="function">
    <text evidence="8">Sodium-phosphate symporter.</text>
</comment>
<dbReference type="KEGG" id="bmy:BM_BM1559"/>
<dbReference type="PANTHER" id="PTHR11101">
    <property type="entry name" value="PHOSPHATE TRANSPORTER"/>
    <property type="match status" value="1"/>
</dbReference>
<keyword evidence="6 8" id="KW-1133">Transmembrane helix</keyword>
<feature type="transmembrane region" description="Helical" evidence="8">
    <location>
        <begin position="110"/>
        <end position="131"/>
    </location>
</feature>
<dbReference type="RefSeq" id="XP_042938268.1">
    <property type="nucleotide sequence ID" value="XM_043082334.1"/>
</dbReference>
<dbReference type="Proteomes" id="UP000006672">
    <property type="component" value="Unassembled WGS sequence"/>
</dbReference>
<evidence type="ECO:0000313" key="11">
    <source>
        <dbReference type="WBParaSite" id="Bm1559.1"/>
    </source>
</evidence>
<dbReference type="GO" id="GO:0005315">
    <property type="term" value="F:phosphate transmembrane transporter activity"/>
    <property type="evidence" value="ECO:0007669"/>
    <property type="project" value="InterPro"/>
</dbReference>
<keyword evidence="5 8" id="KW-0812">Transmembrane</keyword>
<dbReference type="GO" id="GO:0016020">
    <property type="term" value="C:membrane"/>
    <property type="evidence" value="ECO:0007669"/>
    <property type="project" value="UniProtKB-SubCell"/>
</dbReference>
<comment type="subcellular location">
    <subcellularLocation>
        <location evidence="1 8">Membrane</location>
        <topology evidence="1 8">Multi-pass membrane protein</topology>
    </subcellularLocation>
</comment>
<feature type="transmembrane region" description="Helical" evidence="8">
    <location>
        <begin position="467"/>
        <end position="487"/>
    </location>
</feature>
<keyword evidence="3 8" id="KW-0813">Transport</keyword>
<reference evidence="9" key="2">
    <citation type="submission" date="2019-04" db="EMBL/GenBank/DDBJ databases">
        <authorList>
            <person name="Howe K."/>
            <person name="Paulini M."/>
            <person name="Williams G."/>
        </authorList>
    </citation>
    <scope>NUCLEOTIDE SEQUENCE [LARGE SCALE GENOMIC DNA]</scope>
    <source>
        <strain evidence="9">FR3</strain>
    </source>
</reference>
<dbReference type="OrthoDB" id="260807at2759"/>
<comment type="similarity">
    <text evidence="2 8">Belongs to the inorganic phosphate transporter (PiT) (TC 2.A.20) family.</text>
</comment>
<reference evidence="10" key="1">
    <citation type="journal article" date="2007" name="Science">
        <title>Draft genome of the filarial nematode parasite Brugia malayi.</title>
        <authorList>
            <person name="Ghedin E."/>
            <person name="Wang S."/>
            <person name="Spiro D."/>
            <person name="Caler E."/>
            <person name="Zhao Q."/>
            <person name="Crabtree J."/>
            <person name="Allen J.E."/>
            <person name="Delcher A.L."/>
            <person name="Guiliano D.B."/>
            <person name="Miranda-Saavedra D."/>
            <person name="Angiuoli S.V."/>
            <person name="Creasy T."/>
            <person name="Amedeo P."/>
            <person name="Haas B."/>
            <person name="El-Sayed N.M."/>
            <person name="Wortman J.R."/>
            <person name="Feldblyum T."/>
            <person name="Tallon L."/>
            <person name="Schatz M."/>
            <person name="Shumway M."/>
            <person name="Koo H."/>
            <person name="Salzberg S.L."/>
            <person name="Schobel S."/>
            <person name="Pertea M."/>
            <person name="Pop M."/>
            <person name="White O."/>
            <person name="Barton G.J."/>
            <person name="Carlow C.K."/>
            <person name="Crawford M.J."/>
            <person name="Daub J."/>
            <person name="Dimmic M.W."/>
            <person name="Estes C.F."/>
            <person name="Foster J.M."/>
            <person name="Ganatra M."/>
            <person name="Gregory W.F."/>
            <person name="Johnson N.M."/>
            <person name="Jin J."/>
            <person name="Komuniecki R."/>
            <person name="Korf I."/>
            <person name="Kumar S."/>
            <person name="Laney S."/>
            <person name="Li B.W."/>
            <person name="Li W."/>
            <person name="Lindblom T.H."/>
            <person name="Lustigman S."/>
            <person name="Ma D."/>
            <person name="Maina C.V."/>
            <person name="Martin D.M."/>
            <person name="McCarter J.P."/>
            <person name="McReynolds L."/>
            <person name="Mitreva M."/>
            <person name="Nutman T.B."/>
            <person name="Parkinson J."/>
            <person name="Peregrin-Alvarez J.M."/>
            <person name="Poole C."/>
            <person name="Ren Q."/>
            <person name="Saunders L."/>
            <person name="Sluder A.E."/>
            <person name="Smith K."/>
            <person name="Stanke M."/>
            <person name="Unnasch T.R."/>
            <person name="Ware J."/>
            <person name="Wei A.D."/>
            <person name="Weil G."/>
            <person name="Williams D.J."/>
            <person name="Zhang Y."/>
            <person name="Williams S.A."/>
            <person name="Fraser-Liggett C."/>
            <person name="Slatko B."/>
            <person name="Blaxter M.L."/>
            <person name="Scott A.L."/>
        </authorList>
    </citation>
    <scope>NUCLEOTIDE SEQUENCE</scope>
    <source>
        <strain evidence="10">FR3</strain>
    </source>
</reference>
<feature type="transmembrane region" description="Helical" evidence="8">
    <location>
        <begin position="69"/>
        <end position="89"/>
    </location>
</feature>
<evidence type="ECO:0000313" key="10">
    <source>
        <dbReference type="Proteomes" id="UP000006672"/>
    </source>
</evidence>
<evidence type="ECO:0000256" key="2">
    <source>
        <dbReference type="ARBA" id="ARBA00009916"/>
    </source>
</evidence>
<proteinExistence type="inferred from homology"/>
<organism evidence="9">
    <name type="scientific">Brugia malayi</name>
    <name type="common">Filarial nematode worm</name>
    <dbReference type="NCBI Taxonomy" id="6279"/>
    <lineage>
        <taxon>Eukaryota</taxon>
        <taxon>Metazoa</taxon>
        <taxon>Ecdysozoa</taxon>
        <taxon>Nematoda</taxon>
        <taxon>Chromadorea</taxon>
        <taxon>Rhabditida</taxon>
        <taxon>Spirurina</taxon>
        <taxon>Spiruromorpha</taxon>
        <taxon>Filarioidea</taxon>
        <taxon>Onchocercidae</taxon>
        <taxon>Brugia</taxon>
    </lineage>
</organism>
<protein>
    <recommendedName>
        <fullName evidence="8">Phosphate transporter</fullName>
    </recommendedName>
</protein>
<keyword evidence="7 8" id="KW-0472">Membrane</keyword>
<name>A0A4E9FQ28_BRUMA</name>
<feature type="transmembrane region" description="Helical" evidence="8">
    <location>
        <begin position="499"/>
        <end position="521"/>
    </location>
</feature>
<evidence type="ECO:0000256" key="6">
    <source>
        <dbReference type="ARBA" id="ARBA00022989"/>
    </source>
</evidence>